<feature type="transmembrane region" description="Helical" evidence="14">
    <location>
        <begin position="7"/>
        <end position="35"/>
    </location>
</feature>
<dbReference type="GO" id="GO:0050380">
    <property type="term" value="F:undecaprenyl-diphosphatase activity"/>
    <property type="evidence" value="ECO:0007669"/>
    <property type="project" value="UniProtKB-UniRule"/>
</dbReference>
<comment type="subcellular location">
    <subcellularLocation>
        <location evidence="1 14">Cell membrane</location>
        <topology evidence="1 14">Multi-pass membrane protein</topology>
    </subcellularLocation>
</comment>
<feature type="transmembrane region" description="Helical" evidence="14">
    <location>
        <begin position="241"/>
        <end position="264"/>
    </location>
</feature>
<comment type="catalytic activity">
    <reaction evidence="13 14">
        <text>di-trans,octa-cis-undecaprenyl diphosphate + H2O = di-trans,octa-cis-undecaprenyl phosphate + phosphate + H(+)</text>
        <dbReference type="Rhea" id="RHEA:28094"/>
        <dbReference type="ChEBI" id="CHEBI:15377"/>
        <dbReference type="ChEBI" id="CHEBI:15378"/>
        <dbReference type="ChEBI" id="CHEBI:43474"/>
        <dbReference type="ChEBI" id="CHEBI:58405"/>
        <dbReference type="ChEBI" id="CHEBI:60392"/>
        <dbReference type="EC" id="3.6.1.27"/>
    </reaction>
</comment>
<dbReference type="HAMAP" id="MF_01006">
    <property type="entry name" value="Undec_diphosphatase"/>
    <property type="match status" value="1"/>
</dbReference>
<keyword evidence="6 14" id="KW-0812">Transmembrane</keyword>
<name>A0A4D6Y5Q4_BUCRP</name>
<gene>
    <name evidence="14" type="primary">uppP</name>
    <name evidence="15" type="ORF">D9V76_00325</name>
</gene>
<dbReference type="PANTHER" id="PTHR30622:SF3">
    <property type="entry name" value="UNDECAPRENYL-DIPHOSPHATASE"/>
    <property type="match status" value="1"/>
</dbReference>
<feature type="transmembrane region" description="Helical" evidence="14">
    <location>
        <begin position="86"/>
        <end position="103"/>
    </location>
</feature>
<dbReference type="GO" id="GO:0008360">
    <property type="term" value="P:regulation of cell shape"/>
    <property type="evidence" value="ECO:0007669"/>
    <property type="project" value="UniProtKB-KW"/>
</dbReference>
<evidence type="ECO:0000256" key="13">
    <source>
        <dbReference type="ARBA" id="ARBA00047594"/>
    </source>
</evidence>
<dbReference type="NCBIfam" id="NF001390">
    <property type="entry name" value="PRK00281.1-4"/>
    <property type="match status" value="1"/>
</dbReference>
<dbReference type="GO" id="GO:0005886">
    <property type="term" value="C:plasma membrane"/>
    <property type="evidence" value="ECO:0007669"/>
    <property type="project" value="UniProtKB-SubCell"/>
</dbReference>
<keyword evidence="10 14" id="KW-0046">Antibiotic resistance</keyword>
<keyword evidence="14" id="KW-0133">Cell shape</keyword>
<comment type="similarity">
    <text evidence="2 14">Belongs to the UppP family.</text>
</comment>
<evidence type="ECO:0000256" key="8">
    <source>
        <dbReference type="ARBA" id="ARBA00022989"/>
    </source>
</evidence>
<sequence length="265" mass="30146">MFCLQNIIISITVGIVQGIAEFFPVSSTGHMIIFIHWLDIENKDTKILEIFVQLGSTLAVFLFFYKKILKILRLPMKKNNKKTKNTHILFSILPTIFLGLIFYNKIKLLFHPINVMYALILGGFFLIIAEIFKPKKLKTNSINDINLVQSLIIGCFQTLCLYPGFSRSGASIAIAILLGLKRSVAINFSFIISIPLITGASILDLIKNIHNINMLYIPYFFGGFTVSFLVSFLFIKKLIKILNKVSLIFFGIYRFIIAGLIYFLK</sequence>
<evidence type="ECO:0000256" key="1">
    <source>
        <dbReference type="ARBA" id="ARBA00004651"/>
    </source>
</evidence>
<feature type="transmembrane region" description="Helical" evidence="14">
    <location>
        <begin position="185"/>
        <end position="203"/>
    </location>
</feature>
<evidence type="ECO:0000313" key="16">
    <source>
        <dbReference type="Proteomes" id="UP000298688"/>
    </source>
</evidence>
<dbReference type="EC" id="3.6.1.27" evidence="3 14"/>
<dbReference type="Proteomes" id="UP000298688">
    <property type="component" value="Chromosome"/>
</dbReference>
<dbReference type="RefSeq" id="WP_158336864.1">
    <property type="nucleotide sequence ID" value="NZ_CP034858.1"/>
</dbReference>
<reference evidence="15 16" key="2">
    <citation type="submission" date="2019-05" db="EMBL/GenBank/DDBJ databases">
        <title>Genome evolution of the obligate endosymbiont Buchnera aphidicola.</title>
        <authorList>
            <person name="Moran N.A."/>
        </authorList>
    </citation>
    <scope>NUCLEOTIDE SEQUENCE [LARGE SCALE GENOMIC DNA]</scope>
    <source>
        <strain evidence="15 16">Rpa</strain>
    </source>
</reference>
<evidence type="ECO:0000256" key="7">
    <source>
        <dbReference type="ARBA" id="ARBA00022801"/>
    </source>
</evidence>
<evidence type="ECO:0000256" key="6">
    <source>
        <dbReference type="ARBA" id="ARBA00022692"/>
    </source>
</evidence>
<keyword evidence="7 14" id="KW-0378">Hydrolase</keyword>
<keyword evidence="8 14" id="KW-1133">Transmembrane helix</keyword>
<dbReference type="NCBIfam" id="TIGR00753">
    <property type="entry name" value="undec_PP_bacA"/>
    <property type="match status" value="1"/>
</dbReference>
<dbReference type="GO" id="GO:0071555">
    <property type="term" value="P:cell wall organization"/>
    <property type="evidence" value="ECO:0007669"/>
    <property type="project" value="UniProtKB-KW"/>
</dbReference>
<evidence type="ECO:0000256" key="2">
    <source>
        <dbReference type="ARBA" id="ARBA00010621"/>
    </source>
</evidence>
<comment type="function">
    <text evidence="14">Catalyzes the dephosphorylation of undecaprenyl diphosphate (UPP). Confers resistance to bacitracin.</text>
</comment>
<dbReference type="GO" id="GO:0046677">
    <property type="term" value="P:response to antibiotic"/>
    <property type="evidence" value="ECO:0007669"/>
    <property type="project" value="UniProtKB-UniRule"/>
</dbReference>
<dbReference type="PANTHER" id="PTHR30622">
    <property type="entry name" value="UNDECAPRENYL-DIPHOSPHATASE"/>
    <property type="match status" value="1"/>
</dbReference>
<accession>A0A4D6Y5Q4</accession>
<dbReference type="EMBL" id="CP034858">
    <property type="protein sequence ID" value="QCI24722.1"/>
    <property type="molecule type" value="Genomic_DNA"/>
</dbReference>
<reference evidence="15 16" key="1">
    <citation type="submission" date="2018-12" db="EMBL/GenBank/DDBJ databases">
        <authorList>
            <person name="Chong R.A."/>
        </authorList>
    </citation>
    <scope>NUCLEOTIDE SEQUENCE [LARGE SCALE GENOMIC DNA]</scope>
    <source>
        <strain evidence="15 16">Rpa</strain>
    </source>
</reference>
<keyword evidence="9 14" id="KW-0472">Membrane</keyword>
<feature type="transmembrane region" description="Helical" evidence="14">
    <location>
        <begin position="215"/>
        <end position="235"/>
    </location>
</feature>
<evidence type="ECO:0000256" key="4">
    <source>
        <dbReference type="ARBA" id="ARBA00021581"/>
    </source>
</evidence>
<dbReference type="InterPro" id="IPR003824">
    <property type="entry name" value="UppP"/>
</dbReference>
<evidence type="ECO:0000256" key="9">
    <source>
        <dbReference type="ARBA" id="ARBA00023136"/>
    </source>
</evidence>
<evidence type="ECO:0000256" key="12">
    <source>
        <dbReference type="ARBA" id="ARBA00032932"/>
    </source>
</evidence>
<feature type="transmembrane region" description="Helical" evidence="14">
    <location>
        <begin position="47"/>
        <end position="65"/>
    </location>
</feature>
<keyword evidence="14" id="KW-0961">Cell wall biogenesis/degradation</keyword>
<dbReference type="GO" id="GO:0009252">
    <property type="term" value="P:peptidoglycan biosynthetic process"/>
    <property type="evidence" value="ECO:0007669"/>
    <property type="project" value="UniProtKB-KW"/>
</dbReference>
<evidence type="ECO:0000256" key="11">
    <source>
        <dbReference type="ARBA" id="ARBA00032707"/>
    </source>
</evidence>
<dbReference type="Pfam" id="PF02673">
    <property type="entry name" value="BacA"/>
    <property type="match status" value="1"/>
</dbReference>
<dbReference type="AlphaFoldDB" id="A0A4D6Y5Q4"/>
<organism evidence="15 16">
    <name type="scientific">Buchnera aphidicola subsp. Rhopalosiphum padi</name>
    <dbReference type="NCBI Taxonomy" id="98793"/>
    <lineage>
        <taxon>Bacteria</taxon>
        <taxon>Pseudomonadati</taxon>
        <taxon>Pseudomonadota</taxon>
        <taxon>Gammaproteobacteria</taxon>
        <taxon>Enterobacterales</taxon>
        <taxon>Erwiniaceae</taxon>
        <taxon>Buchnera</taxon>
    </lineage>
</organism>
<keyword evidence="5 14" id="KW-1003">Cell membrane</keyword>
<evidence type="ECO:0000256" key="14">
    <source>
        <dbReference type="HAMAP-Rule" id="MF_01006"/>
    </source>
</evidence>
<evidence type="ECO:0000256" key="10">
    <source>
        <dbReference type="ARBA" id="ARBA00023251"/>
    </source>
</evidence>
<evidence type="ECO:0000256" key="5">
    <source>
        <dbReference type="ARBA" id="ARBA00022475"/>
    </source>
</evidence>
<feature type="transmembrane region" description="Helical" evidence="14">
    <location>
        <begin position="115"/>
        <end position="133"/>
    </location>
</feature>
<comment type="miscellaneous">
    <text evidence="14">Bacitracin is thought to be involved in the inhibition of peptidoglycan synthesis by sequestering undecaprenyl diphosphate, thereby reducing the pool of lipid carrier available.</text>
</comment>
<evidence type="ECO:0000313" key="15">
    <source>
        <dbReference type="EMBL" id="QCI24722.1"/>
    </source>
</evidence>
<dbReference type="OrthoDB" id="9808289at2"/>
<keyword evidence="14" id="KW-0573">Peptidoglycan synthesis</keyword>
<proteinExistence type="inferred from homology"/>
<evidence type="ECO:0000256" key="3">
    <source>
        <dbReference type="ARBA" id="ARBA00012374"/>
    </source>
</evidence>
<protein>
    <recommendedName>
        <fullName evidence="4 14">Undecaprenyl-diphosphatase</fullName>
        <ecNumber evidence="3 14">3.6.1.27</ecNumber>
    </recommendedName>
    <alternativeName>
        <fullName evidence="12 14">Bacitracin resistance protein</fullName>
    </alternativeName>
    <alternativeName>
        <fullName evidence="11 14">Undecaprenyl pyrophosphate phosphatase</fullName>
    </alternativeName>
</protein>